<evidence type="ECO:0000313" key="3">
    <source>
        <dbReference type="Proteomes" id="UP000095280"/>
    </source>
</evidence>
<feature type="domain" description="Rab-GAP TBC" evidence="2">
    <location>
        <begin position="288"/>
        <end position="501"/>
    </location>
</feature>
<dbReference type="Gene3D" id="1.10.472.80">
    <property type="entry name" value="Ypt/Rab-GAP domain of gyp1p, domain 3"/>
    <property type="match status" value="1"/>
</dbReference>
<organism evidence="3 4">
    <name type="scientific">Macrostomum lignano</name>
    <dbReference type="NCBI Taxonomy" id="282301"/>
    <lineage>
        <taxon>Eukaryota</taxon>
        <taxon>Metazoa</taxon>
        <taxon>Spiralia</taxon>
        <taxon>Lophotrochozoa</taxon>
        <taxon>Platyhelminthes</taxon>
        <taxon>Rhabditophora</taxon>
        <taxon>Macrostomorpha</taxon>
        <taxon>Macrostomida</taxon>
        <taxon>Macrostomidae</taxon>
        <taxon>Macrostomum</taxon>
    </lineage>
</organism>
<feature type="region of interest" description="Disordered" evidence="1">
    <location>
        <begin position="1"/>
        <end position="36"/>
    </location>
</feature>
<dbReference type="InterPro" id="IPR035969">
    <property type="entry name" value="Rab-GAP_TBC_sf"/>
</dbReference>
<reference evidence="4" key="1">
    <citation type="submission" date="2016-11" db="UniProtKB">
        <authorList>
            <consortium name="WormBaseParasite"/>
        </authorList>
    </citation>
    <scope>IDENTIFICATION</scope>
</reference>
<keyword evidence="3" id="KW-1185">Reference proteome</keyword>
<feature type="compositionally biased region" description="Polar residues" evidence="1">
    <location>
        <begin position="1"/>
        <end position="16"/>
    </location>
</feature>
<dbReference type="WBParaSite" id="maker-uti_cns_0006763-snap-gene-0.4-mRNA-1">
    <property type="protein sequence ID" value="maker-uti_cns_0006763-snap-gene-0.4-mRNA-1"/>
    <property type="gene ID" value="maker-uti_cns_0006763-snap-gene-0.4"/>
</dbReference>
<dbReference type="Proteomes" id="UP000095280">
    <property type="component" value="Unplaced"/>
</dbReference>
<dbReference type="PROSITE" id="PS50086">
    <property type="entry name" value="TBC_RABGAP"/>
    <property type="match status" value="1"/>
</dbReference>
<proteinExistence type="predicted"/>
<dbReference type="PANTHER" id="PTHR13399:SF2">
    <property type="entry name" value="TRANSLOCON-ASSOCIATED PROTEIN SUBUNIT GAMMA"/>
    <property type="match status" value="1"/>
</dbReference>
<evidence type="ECO:0000313" key="4">
    <source>
        <dbReference type="WBParaSite" id="maker-uti_cns_0006763-snap-gene-0.4-mRNA-1"/>
    </source>
</evidence>
<name>A0A1I8HKG9_9PLAT</name>
<dbReference type="SMART" id="SM00164">
    <property type="entry name" value="TBC"/>
    <property type="match status" value="1"/>
</dbReference>
<dbReference type="InterPro" id="IPR000195">
    <property type="entry name" value="Rab-GAP-TBC_dom"/>
</dbReference>
<dbReference type="Gene3D" id="1.10.8.270">
    <property type="entry name" value="putative rabgap domain of human tbc1 domain family member 14 like domains"/>
    <property type="match status" value="1"/>
</dbReference>
<dbReference type="AlphaFoldDB" id="A0A1I8HKG9"/>
<dbReference type="GO" id="GO:0005783">
    <property type="term" value="C:endoplasmic reticulum"/>
    <property type="evidence" value="ECO:0007669"/>
    <property type="project" value="TreeGrafter"/>
</dbReference>
<protein>
    <submittedName>
        <fullName evidence="4">Rab-GAP TBC domain-containing protein</fullName>
    </submittedName>
</protein>
<dbReference type="SUPFAM" id="SSF47923">
    <property type="entry name" value="Ypt/Rab-GAP domain of gyp1p"/>
    <property type="match status" value="2"/>
</dbReference>
<dbReference type="Pfam" id="PF00566">
    <property type="entry name" value="RabGAP-TBC"/>
    <property type="match status" value="1"/>
</dbReference>
<sequence length="612" mass="67525">MALPQSMSSDLIQTDGSCDDVFASSPQQHQQQRQQPDLLAGIAEIDSGTGSARRSSTVESLLIDIYDRLQFSGGGGRYGYGGRRGGAGGFGGFFGDSSFESDTHTDTANESAATAAAAAAALASAASITSRFGFLRSGLSLYKQQQAARRNANRCFSTPSDTELHSAVAAAAASRKEDLLALPIEELTRLVRELKLRVGQVSSRLVRELKRRDHRLARVQRSCDLLTAAMHAASQKRNLVLMLFSPVSHRHLTGQDAKLKFTIEPKPGEDAFYQWRDGMRAVARLPNGIPVEFRRKVWLSLAEFYLASQRLDWQRIRKLCFNDRLNPDDDSLDHQIVKDLHRTGCEEFGSEHDRAVLKRVLLAYARWNKRVGYCQGFNVLAALILEVMERNEDEALKVMIFLVDSCLPESYFAQNLQALTVDMAVFRQLLRAHLPQLSNHLDRLQAAASAAHAASSPATAAVVYEPPLVNVFTIQWFLTLFSTCLPAFATLRLWDAIMLEGSEMLLRCALVLWRKLQAKILKEADSADAFYCHMGEITALLNSEALITTEQLIEELYASMSEIPSVAISELRERFTFNIKPFSAAVGGGSRSRSGKSAGRGGEAASGCFVMF</sequence>
<dbReference type="PANTHER" id="PTHR13399">
    <property type="entry name" value="TRANSLOCON-ASSOCIATED PROTEIN TRAP , GAMMA SUBUNIT"/>
    <property type="match status" value="1"/>
</dbReference>
<evidence type="ECO:0000256" key="1">
    <source>
        <dbReference type="SAM" id="MobiDB-lite"/>
    </source>
</evidence>
<evidence type="ECO:0000259" key="2">
    <source>
        <dbReference type="PROSITE" id="PS50086"/>
    </source>
</evidence>
<accession>A0A1I8HKG9</accession>